<dbReference type="Proteomes" id="UP001597214">
    <property type="component" value="Unassembled WGS sequence"/>
</dbReference>
<dbReference type="PRINTS" id="PR00598">
    <property type="entry name" value="HTHMARR"/>
</dbReference>
<dbReference type="SUPFAM" id="SSF46785">
    <property type="entry name" value="Winged helix' DNA-binding domain"/>
    <property type="match status" value="1"/>
</dbReference>
<dbReference type="InterPro" id="IPR023187">
    <property type="entry name" value="Tscrpt_reg_MarR-type_CS"/>
</dbReference>
<dbReference type="SMART" id="SM00347">
    <property type="entry name" value="HTH_MARR"/>
    <property type="match status" value="1"/>
</dbReference>
<comment type="caution">
    <text evidence="5">The sequence shown here is derived from an EMBL/GenBank/DDBJ whole genome shotgun (WGS) entry which is preliminary data.</text>
</comment>
<dbReference type="Pfam" id="PF12802">
    <property type="entry name" value="MarR_2"/>
    <property type="match status" value="1"/>
</dbReference>
<keyword evidence="1" id="KW-0805">Transcription regulation</keyword>
<dbReference type="PANTHER" id="PTHR33164:SF57">
    <property type="entry name" value="MARR-FAMILY TRANSCRIPTIONAL REGULATOR"/>
    <property type="match status" value="1"/>
</dbReference>
<dbReference type="PROSITE" id="PS01117">
    <property type="entry name" value="HTH_MARR_1"/>
    <property type="match status" value="1"/>
</dbReference>
<dbReference type="EMBL" id="JBHUEM010000033">
    <property type="protein sequence ID" value="MFD1738108.1"/>
    <property type="molecule type" value="Genomic_DNA"/>
</dbReference>
<proteinExistence type="predicted"/>
<organism evidence="5 6">
    <name type="scientific">Bacillus salitolerans</name>
    <dbReference type="NCBI Taxonomy" id="1437434"/>
    <lineage>
        <taxon>Bacteria</taxon>
        <taxon>Bacillati</taxon>
        <taxon>Bacillota</taxon>
        <taxon>Bacilli</taxon>
        <taxon>Bacillales</taxon>
        <taxon>Bacillaceae</taxon>
        <taxon>Bacillus</taxon>
    </lineage>
</organism>
<evidence type="ECO:0000256" key="1">
    <source>
        <dbReference type="ARBA" id="ARBA00023015"/>
    </source>
</evidence>
<dbReference type="Gene3D" id="1.10.10.10">
    <property type="entry name" value="Winged helix-like DNA-binding domain superfamily/Winged helix DNA-binding domain"/>
    <property type="match status" value="1"/>
</dbReference>
<feature type="domain" description="HTH marR-type" evidence="4">
    <location>
        <begin position="1"/>
        <end position="143"/>
    </location>
</feature>
<evidence type="ECO:0000256" key="2">
    <source>
        <dbReference type="ARBA" id="ARBA00023125"/>
    </source>
</evidence>
<protein>
    <submittedName>
        <fullName evidence="5">MarR family winged helix-turn-helix transcriptional regulator</fullName>
    </submittedName>
</protein>
<evidence type="ECO:0000313" key="6">
    <source>
        <dbReference type="Proteomes" id="UP001597214"/>
    </source>
</evidence>
<evidence type="ECO:0000313" key="5">
    <source>
        <dbReference type="EMBL" id="MFD1738108.1"/>
    </source>
</evidence>
<dbReference type="InterPro" id="IPR000835">
    <property type="entry name" value="HTH_MarR-typ"/>
</dbReference>
<keyword evidence="2" id="KW-0238">DNA-binding</keyword>
<dbReference type="InterPro" id="IPR036390">
    <property type="entry name" value="WH_DNA-bd_sf"/>
</dbReference>
<dbReference type="RefSeq" id="WP_377929323.1">
    <property type="nucleotide sequence ID" value="NZ_JBHUEM010000033.1"/>
</dbReference>
<dbReference type="PANTHER" id="PTHR33164">
    <property type="entry name" value="TRANSCRIPTIONAL REGULATOR, MARR FAMILY"/>
    <property type="match status" value="1"/>
</dbReference>
<dbReference type="PROSITE" id="PS50995">
    <property type="entry name" value="HTH_MARR_2"/>
    <property type="match status" value="1"/>
</dbReference>
<evidence type="ECO:0000259" key="4">
    <source>
        <dbReference type="PROSITE" id="PS50995"/>
    </source>
</evidence>
<keyword evidence="6" id="KW-1185">Reference proteome</keyword>
<evidence type="ECO:0000256" key="3">
    <source>
        <dbReference type="ARBA" id="ARBA00023163"/>
    </source>
</evidence>
<sequence length="155" mass="18024">MGQNKNNIQELVNKYVDYSFSVTKKAENLIKKEIGDDITNEQHYTLRYINSVGICTSTELAEVFDVKKSAITGIINRLEERGLIDRKRDDVDRRVIYLSLTPEGKSVYENAQEKICSLVETIITKFDEQEIEAFMRTYEKLNTILIELKDCKMEE</sequence>
<dbReference type="InterPro" id="IPR039422">
    <property type="entry name" value="MarR/SlyA-like"/>
</dbReference>
<name>A0ABW4LSQ9_9BACI</name>
<dbReference type="InterPro" id="IPR036388">
    <property type="entry name" value="WH-like_DNA-bd_sf"/>
</dbReference>
<keyword evidence="3" id="KW-0804">Transcription</keyword>
<reference evidence="6" key="1">
    <citation type="journal article" date="2019" name="Int. J. Syst. Evol. Microbiol.">
        <title>The Global Catalogue of Microorganisms (GCM) 10K type strain sequencing project: providing services to taxonomists for standard genome sequencing and annotation.</title>
        <authorList>
            <consortium name="The Broad Institute Genomics Platform"/>
            <consortium name="The Broad Institute Genome Sequencing Center for Infectious Disease"/>
            <person name="Wu L."/>
            <person name="Ma J."/>
        </authorList>
    </citation>
    <scope>NUCLEOTIDE SEQUENCE [LARGE SCALE GENOMIC DNA]</scope>
    <source>
        <strain evidence="6">CCUG 49339</strain>
    </source>
</reference>
<gene>
    <name evidence="5" type="ORF">ACFSCX_16385</name>
</gene>
<accession>A0ABW4LSQ9</accession>